<keyword evidence="5 8" id="KW-1133">Transmembrane helix</keyword>
<feature type="transmembrane region" description="Helical" evidence="8">
    <location>
        <begin position="294"/>
        <end position="315"/>
    </location>
</feature>
<reference evidence="9 10" key="1">
    <citation type="submission" date="2019-02" db="EMBL/GenBank/DDBJ databases">
        <title>Deep-cultivation of Planctomycetes and their phenomic and genomic characterization uncovers novel biology.</title>
        <authorList>
            <person name="Wiegand S."/>
            <person name="Jogler M."/>
            <person name="Boedeker C."/>
            <person name="Pinto D."/>
            <person name="Vollmers J."/>
            <person name="Rivas-Marin E."/>
            <person name="Kohn T."/>
            <person name="Peeters S.H."/>
            <person name="Heuer A."/>
            <person name="Rast P."/>
            <person name="Oberbeckmann S."/>
            <person name="Bunk B."/>
            <person name="Jeske O."/>
            <person name="Meyerdierks A."/>
            <person name="Storesund J.E."/>
            <person name="Kallscheuer N."/>
            <person name="Luecker S."/>
            <person name="Lage O.M."/>
            <person name="Pohl T."/>
            <person name="Merkel B.J."/>
            <person name="Hornburger P."/>
            <person name="Mueller R.-W."/>
            <person name="Bruemmer F."/>
            <person name="Labrenz M."/>
            <person name="Spormann A.M."/>
            <person name="Op den Camp H."/>
            <person name="Overmann J."/>
            <person name="Amann R."/>
            <person name="Jetten M.S.M."/>
            <person name="Mascher T."/>
            <person name="Medema M.H."/>
            <person name="Devos D.P."/>
            <person name="Kaster A.-K."/>
            <person name="Ovreas L."/>
            <person name="Rohde M."/>
            <person name="Galperin M.Y."/>
            <person name="Jogler C."/>
        </authorList>
    </citation>
    <scope>NUCLEOTIDE SEQUENCE [LARGE SCALE GENOMIC DNA]</scope>
    <source>
        <strain evidence="9 10">ETA_A1</strain>
    </source>
</reference>
<dbReference type="GO" id="GO:0005886">
    <property type="term" value="C:plasma membrane"/>
    <property type="evidence" value="ECO:0007669"/>
    <property type="project" value="UniProtKB-SubCell"/>
</dbReference>
<keyword evidence="2" id="KW-1003">Cell membrane</keyword>
<keyword evidence="6 8" id="KW-0472">Membrane</keyword>
<keyword evidence="10" id="KW-1185">Reference proteome</keyword>
<dbReference type="InterPro" id="IPR018584">
    <property type="entry name" value="GT87"/>
</dbReference>
<comment type="similarity">
    <text evidence="7">Belongs to the glycosyltransferase 87 family.</text>
</comment>
<accession>A0A517XSF0</accession>
<gene>
    <name evidence="9" type="ORF">ETAA1_23650</name>
</gene>
<evidence type="ECO:0000256" key="2">
    <source>
        <dbReference type="ARBA" id="ARBA00022475"/>
    </source>
</evidence>
<name>A0A517XSF0_9BACT</name>
<evidence type="ECO:0000256" key="6">
    <source>
        <dbReference type="ARBA" id="ARBA00023136"/>
    </source>
</evidence>
<evidence type="ECO:0008006" key="11">
    <source>
        <dbReference type="Google" id="ProtNLM"/>
    </source>
</evidence>
<feature type="transmembrane region" description="Helical" evidence="8">
    <location>
        <begin position="12"/>
        <end position="32"/>
    </location>
</feature>
<evidence type="ECO:0000313" key="10">
    <source>
        <dbReference type="Proteomes" id="UP000319576"/>
    </source>
</evidence>
<evidence type="ECO:0000256" key="7">
    <source>
        <dbReference type="ARBA" id="ARBA00024033"/>
    </source>
</evidence>
<dbReference type="GO" id="GO:0016758">
    <property type="term" value="F:hexosyltransferase activity"/>
    <property type="evidence" value="ECO:0007669"/>
    <property type="project" value="InterPro"/>
</dbReference>
<dbReference type="Proteomes" id="UP000319576">
    <property type="component" value="Chromosome"/>
</dbReference>
<dbReference type="RefSeq" id="WP_145237906.1">
    <property type="nucleotide sequence ID" value="NZ_CP036273.1"/>
</dbReference>
<sequence length="592" mass="64351">MSEGIPRRVWGWAAGGWVPRAVAWAVVLAIAFNRYHTARSWLANTPDTPDGVRRPFSDPLTHTQIDFGGQWVMGRMIALGHGRQLYHRQVQWQVVRAGYPVSEETPAQREDSLQSPDQWRFARTADDTGHDADGLMWTFMGADPAEWKTVGGAAALPLAADLTGNPLAALAHGVAAHEAVTPEVVAAVSEPAIGGPLYPPVHGLFYAPLGLIDSPRVACHVFQCVALGFAFLAGLGLSALSRWRVWWSGCTAAVLLFPGCGPSLELGQNPTLTLSIAVWGWVLASRGRDAAGGVVWGLFAFKPVWALAFFLVPLLQRRWRFLGAMVGTGVALGVATFPVVGVQAWFDWLAVGREAAALYNVNESWIHLSRDLQGIPRRYLHDFSKPEAERETRFAALLAWGLWGAVFVPTVAIGLWRGGRRAVGLGAAFLFWGAFLTCYRFMYYDVLLALMGFAALAGEPGRLLRTRVVRMRVSPPVTPPDVPPPAADDTRALGYVNSFALTVLFGLYALENVLIPYDLKATAFVGGWSRTKPDGTVGPATFELVANLDYPWDTYLIVLLWAWAGVKLLWRAEPGEKTACPVLPPGGAAPLQ</sequence>
<feature type="transmembrane region" description="Helical" evidence="8">
    <location>
        <begin position="423"/>
        <end position="442"/>
    </location>
</feature>
<evidence type="ECO:0000256" key="5">
    <source>
        <dbReference type="ARBA" id="ARBA00022989"/>
    </source>
</evidence>
<dbReference type="EMBL" id="CP036273">
    <property type="protein sequence ID" value="QDU20413.1"/>
    <property type="molecule type" value="Genomic_DNA"/>
</dbReference>
<evidence type="ECO:0000313" key="9">
    <source>
        <dbReference type="EMBL" id="QDU20413.1"/>
    </source>
</evidence>
<evidence type="ECO:0000256" key="1">
    <source>
        <dbReference type="ARBA" id="ARBA00004651"/>
    </source>
</evidence>
<feature type="transmembrane region" description="Helical" evidence="8">
    <location>
        <begin position="217"/>
        <end position="239"/>
    </location>
</feature>
<evidence type="ECO:0000256" key="8">
    <source>
        <dbReference type="SAM" id="Phobius"/>
    </source>
</evidence>
<feature type="transmembrane region" description="Helical" evidence="8">
    <location>
        <begin position="394"/>
        <end position="416"/>
    </location>
</feature>
<evidence type="ECO:0000256" key="3">
    <source>
        <dbReference type="ARBA" id="ARBA00022679"/>
    </source>
</evidence>
<keyword evidence="3" id="KW-0808">Transferase</keyword>
<dbReference type="AlphaFoldDB" id="A0A517XSF0"/>
<dbReference type="Pfam" id="PF09594">
    <property type="entry name" value="GT87"/>
    <property type="match status" value="1"/>
</dbReference>
<dbReference type="OrthoDB" id="253325at2"/>
<evidence type="ECO:0000256" key="4">
    <source>
        <dbReference type="ARBA" id="ARBA00022692"/>
    </source>
</evidence>
<organism evidence="9 10">
    <name type="scientific">Urbifossiella limnaea</name>
    <dbReference type="NCBI Taxonomy" id="2528023"/>
    <lineage>
        <taxon>Bacteria</taxon>
        <taxon>Pseudomonadati</taxon>
        <taxon>Planctomycetota</taxon>
        <taxon>Planctomycetia</taxon>
        <taxon>Gemmatales</taxon>
        <taxon>Gemmataceae</taxon>
        <taxon>Urbifossiella</taxon>
    </lineage>
</organism>
<feature type="transmembrane region" description="Helical" evidence="8">
    <location>
        <begin position="322"/>
        <end position="346"/>
    </location>
</feature>
<comment type="subcellular location">
    <subcellularLocation>
        <location evidence="1">Cell membrane</location>
        <topology evidence="1">Multi-pass membrane protein</topology>
    </subcellularLocation>
</comment>
<dbReference type="KEGG" id="uli:ETAA1_23650"/>
<feature type="transmembrane region" description="Helical" evidence="8">
    <location>
        <begin position="492"/>
        <end position="510"/>
    </location>
</feature>
<keyword evidence="4 8" id="KW-0812">Transmembrane</keyword>
<proteinExistence type="inferred from homology"/>
<protein>
    <recommendedName>
        <fullName evidence="11">DUF2029 domain-containing protein</fullName>
    </recommendedName>
</protein>